<keyword evidence="1" id="KW-0479">Metal-binding</keyword>
<evidence type="ECO:0000256" key="1">
    <source>
        <dbReference type="ARBA" id="ARBA00022723"/>
    </source>
</evidence>
<reference evidence="7 8" key="1">
    <citation type="submission" date="2024-05" db="EMBL/GenBank/DDBJ databases">
        <authorList>
            <person name="Wallberg A."/>
        </authorList>
    </citation>
    <scope>NUCLEOTIDE SEQUENCE [LARGE SCALE GENOMIC DNA]</scope>
</reference>
<evidence type="ECO:0000256" key="4">
    <source>
        <dbReference type="PROSITE-ProRule" id="PRU00024"/>
    </source>
</evidence>
<keyword evidence="2 4" id="KW-0863">Zinc-finger</keyword>
<dbReference type="InterPro" id="IPR001841">
    <property type="entry name" value="Znf_RING"/>
</dbReference>
<dbReference type="Gene3D" id="3.30.160.60">
    <property type="entry name" value="Classic Zinc Finger"/>
    <property type="match status" value="1"/>
</dbReference>
<feature type="domain" description="B box-type" evidence="6">
    <location>
        <begin position="92"/>
        <end position="134"/>
    </location>
</feature>
<evidence type="ECO:0008006" key="9">
    <source>
        <dbReference type="Google" id="ProtNLM"/>
    </source>
</evidence>
<gene>
    <name evidence="7" type="ORF">MNOR_LOCUS1096</name>
</gene>
<dbReference type="PROSITE" id="PS50089">
    <property type="entry name" value="ZF_RING_2"/>
    <property type="match status" value="1"/>
</dbReference>
<dbReference type="InterPro" id="IPR013083">
    <property type="entry name" value="Znf_RING/FYVE/PHD"/>
</dbReference>
<name>A0AAV2PKY9_MEGNR</name>
<dbReference type="SMART" id="SM00184">
    <property type="entry name" value="RING"/>
    <property type="match status" value="1"/>
</dbReference>
<accession>A0AAV2PKY9</accession>
<dbReference type="Pfam" id="PF00097">
    <property type="entry name" value="zf-C3HC4"/>
    <property type="match status" value="1"/>
</dbReference>
<dbReference type="PROSITE" id="PS00518">
    <property type="entry name" value="ZF_RING_1"/>
    <property type="match status" value="1"/>
</dbReference>
<dbReference type="PROSITE" id="PS50119">
    <property type="entry name" value="ZF_BBOX"/>
    <property type="match status" value="1"/>
</dbReference>
<dbReference type="Proteomes" id="UP001497623">
    <property type="component" value="Unassembled WGS sequence"/>
</dbReference>
<dbReference type="InterPro" id="IPR018957">
    <property type="entry name" value="Znf_C3HC4_RING-type"/>
</dbReference>
<dbReference type="InterPro" id="IPR000315">
    <property type="entry name" value="Znf_B-box"/>
</dbReference>
<feature type="non-terminal residue" evidence="7">
    <location>
        <position position="277"/>
    </location>
</feature>
<proteinExistence type="predicted"/>
<dbReference type="EMBL" id="CAXKWB010000278">
    <property type="protein sequence ID" value="CAL4060168.1"/>
    <property type="molecule type" value="Genomic_DNA"/>
</dbReference>
<evidence type="ECO:0000313" key="8">
    <source>
        <dbReference type="Proteomes" id="UP001497623"/>
    </source>
</evidence>
<dbReference type="SUPFAM" id="SSF57845">
    <property type="entry name" value="B-box zinc-binding domain"/>
    <property type="match status" value="1"/>
</dbReference>
<dbReference type="AlphaFoldDB" id="A0AAV2PKY9"/>
<comment type="caution">
    <text evidence="7">The sequence shown here is derived from an EMBL/GenBank/DDBJ whole genome shotgun (WGS) entry which is preliminary data.</text>
</comment>
<organism evidence="7 8">
    <name type="scientific">Meganyctiphanes norvegica</name>
    <name type="common">Northern krill</name>
    <name type="synonym">Thysanopoda norvegica</name>
    <dbReference type="NCBI Taxonomy" id="48144"/>
    <lineage>
        <taxon>Eukaryota</taxon>
        <taxon>Metazoa</taxon>
        <taxon>Ecdysozoa</taxon>
        <taxon>Arthropoda</taxon>
        <taxon>Crustacea</taxon>
        <taxon>Multicrustacea</taxon>
        <taxon>Malacostraca</taxon>
        <taxon>Eumalacostraca</taxon>
        <taxon>Eucarida</taxon>
        <taxon>Euphausiacea</taxon>
        <taxon>Euphausiidae</taxon>
        <taxon>Meganyctiphanes</taxon>
    </lineage>
</organism>
<dbReference type="Gene3D" id="3.30.40.10">
    <property type="entry name" value="Zinc/RING finger domain, C3HC4 (zinc finger)"/>
    <property type="match status" value="1"/>
</dbReference>
<feature type="domain" description="RING-type" evidence="5">
    <location>
        <begin position="6"/>
        <end position="49"/>
    </location>
</feature>
<dbReference type="PANTHER" id="PTHR47156">
    <property type="entry name" value="PROTEIN CBG20824"/>
    <property type="match status" value="1"/>
</dbReference>
<keyword evidence="8" id="KW-1185">Reference proteome</keyword>
<keyword evidence="3" id="KW-0862">Zinc</keyword>
<protein>
    <recommendedName>
        <fullName evidence="9">RING-type domain-containing protein</fullName>
    </recommendedName>
</protein>
<dbReference type="InterPro" id="IPR052667">
    <property type="entry name" value="E3_ubiquitin-ligase_RING"/>
</dbReference>
<dbReference type="SUPFAM" id="SSF57850">
    <property type="entry name" value="RING/U-box"/>
    <property type="match status" value="1"/>
</dbReference>
<sequence length="277" mass="31799">MDFLECKVCHIPYDEDDHRPRNAPCGHELCTACIRAIIKDDIYMCPKCRQKHVVKVPEDLPVCFVLSDVIRAFKSQNISLRKETKSTVTGATNDEVCNVHNEAIGHWCFKCQLWICVECLDSHNILAGCSTATTTKAMVDIKEKQSKNIDKLLNIFEEDTKYLTCKSQELKDKRQEHLKKAEQYGEEINKIGNSLEQGNSYKEKLIESGIFLLTASTPQALSERIKMTTQRKQILHSWSVKNLRIDTPFGLRKALKEEKDVYAEIIIKNEKRHAKLS</sequence>
<evidence type="ECO:0000313" key="7">
    <source>
        <dbReference type="EMBL" id="CAL4060168.1"/>
    </source>
</evidence>
<dbReference type="InterPro" id="IPR017907">
    <property type="entry name" value="Znf_RING_CS"/>
</dbReference>
<evidence type="ECO:0000259" key="5">
    <source>
        <dbReference type="PROSITE" id="PS50089"/>
    </source>
</evidence>
<dbReference type="PANTHER" id="PTHR47156:SF10">
    <property type="entry name" value="E3 UBIQUITIN-PROTEIN LIGASE TRIM-21-RELATED"/>
    <property type="match status" value="1"/>
</dbReference>
<dbReference type="GO" id="GO:0008270">
    <property type="term" value="F:zinc ion binding"/>
    <property type="evidence" value="ECO:0007669"/>
    <property type="project" value="UniProtKB-KW"/>
</dbReference>
<evidence type="ECO:0000256" key="2">
    <source>
        <dbReference type="ARBA" id="ARBA00022771"/>
    </source>
</evidence>
<evidence type="ECO:0000256" key="3">
    <source>
        <dbReference type="ARBA" id="ARBA00022833"/>
    </source>
</evidence>
<evidence type="ECO:0000259" key="6">
    <source>
        <dbReference type="PROSITE" id="PS50119"/>
    </source>
</evidence>